<keyword evidence="5" id="KW-1185">Reference proteome</keyword>
<accession>B9XIN8</accession>
<dbReference type="Gene3D" id="3.40.50.620">
    <property type="entry name" value="HUPs"/>
    <property type="match status" value="1"/>
</dbReference>
<evidence type="ECO:0000256" key="1">
    <source>
        <dbReference type="ARBA" id="ARBA00022679"/>
    </source>
</evidence>
<dbReference type="EMBL" id="ABOX02000018">
    <property type="protein sequence ID" value="EEF60301.1"/>
    <property type="molecule type" value="Genomic_DNA"/>
</dbReference>
<dbReference type="InterPro" id="IPR050385">
    <property type="entry name" value="Archaeal_FAD_synthase"/>
</dbReference>
<dbReference type="OrthoDB" id="9802794at2"/>
<reference evidence="4 5" key="1">
    <citation type="journal article" date="2011" name="J. Bacteriol.">
        <title>Genome sequence of 'Pedosphaera parvula' Ellin514, an aerobic Verrucomicrobial isolate from pasture soil.</title>
        <authorList>
            <person name="Kant R."/>
            <person name="van Passel M.W."/>
            <person name="Sangwan P."/>
            <person name="Palva A."/>
            <person name="Lucas S."/>
            <person name="Copeland A."/>
            <person name="Lapidus A."/>
            <person name="Glavina Del Rio T."/>
            <person name="Dalin E."/>
            <person name="Tice H."/>
            <person name="Bruce D."/>
            <person name="Goodwin L."/>
            <person name="Pitluck S."/>
            <person name="Chertkov O."/>
            <person name="Larimer F.W."/>
            <person name="Land M.L."/>
            <person name="Hauser L."/>
            <person name="Brettin T.S."/>
            <person name="Detter J.C."/>
            <person name="Han S."/>
            <person name="de Vos W.M."/>
            <person name="Janssen P.H."/>
            <person name="Smidt H."/>
        </authorList>
    </citation>
    <scope>NUCLEOTIDE SEQUENCE [LARGE SCALE GENOMIC DNA]</scope>
    <source>
        <strain evidence="4 5">Ellin514</strain>
    </source>
</reference>
<dbReference type="GO" id="GO:0016779">
    <property type="term" value="F:nucleotidyltransferase activity"/>
    <property type="evidence" value="ECO:0007669"/>
    <property type="project" value="UniProtKB-KW"/>
</dbReference>
<proteinExistence type="predicted"/>
<keyword evidence="1 4" id="KW-0808">Transferase</keyword>
<evidence type="ECO:0000256" key="2">
    <source>
        <dbReference type="ARBA" id="ARBA00022695"/>
    </source>
</evidence>
<dbReference type="SUPFAM" id="SSF52374">
    <property type="entry name" value="Nucleotidylyl transferase"/>
    <property type="match status" value="1"/>
</dbReference>
<dbReference type="AlphaFoldDB" id="B9XIN8"/>
<dbReference type="PANTHER" id="PTHR43793">
    <property type="entry name" value="FAD SYNTHASE"/>
    <property type="match status" value="1"/>
</dbReference>
<evidence type="ECO:0000313" key="4">
    <source>
        <dbReference type="EMBL" id="EEF60301.1"/>
    </source>
</evidence>
<dbReference type="NCBIfam" id="TIGR00125">
    <property type="entry name" value="cyt_tran_rel"/>
    <property type="match status" value="1"/>
</dbReference>
<organism evidence="4 5">
    <name type="scientific">Pedosphaera parvula (strain Ellin514)</name>
    <dbReference type="NCBI Taxonomy" id="320771"/>
    <lineage>
        <taxon>Bacteria</taxon>
        <taxon>Pseudomonadati</taxon>
        <taxon>Verrucomicrobiota</taxon>
        <taxon>Pedosphaerae</taxon>
        <taxon>Pedosphaerales</taxon>
        <taxon>Pedosphaeraceae</taxon>
        <taxon>Pedosphaera</taxon>
    </lineage>
</organism>
<evidence type="ECO:0000313" key="5">
    <source>
        <dbReference type="Proteomes" id="UP000003688"/>
    </source>
</evidence>
<dbReference type="Pfam" id="PF01467">
    <property type="entry name" value="CTP_transf_like"/>
    <property type="match status" value="1"/>
</dbReference>
<dbReference type="Proteomes" id="UP000003688">
    <property type="component" value="Unassembled WGS sequence"/>
</dbReference>
<feature type="domain" description="Cytidyltransferase-like" evidence="3">
    <location>
        <begin position="10"/>
        <end position="120"/>
    </location>
</feature>
<comment type="caution">
    <text evidence="4">The sequence shown here is derived from an EMBL/GenBank/DDBJ whole genome shotgun (WGS) entry which is preliminary data.</text>
</comment>
<dbReference type="PANTHER" id="PTHR43793:SF2">
    <property type="entry name" value="BIFUNCTIONAL PROTEIN HLDE"/>
    <property type="match status" value="1"/>
</dbReference>
<evidence type="ECO:0000259" key="3">
    <source>
        <dbReference type="Pfam" id="PF01467"/>
    </source>
</evidence>
<name>B9XIN8_PEDPL</name>
<sequence>MRARNQKLVVTNGCFDLLHLGHVTYLETARNLGDALLIGVNGDSAVRELKGPNRPVNIEGDRAAVLAALESVDGVCIFEDRDATRFLTATQPDIYVKGGDYTLETLNQEERRTVENAGGRIVIIPFVPGKSTTSLLQKITRL</sequence>
<gene>
    <name evidence="4" type="ORF">Cflav_PD2997</name>
</gene>
<dbReference type="InterPro" id="IPR014729">
    <property type="entry name" value="Rossmann-like_a/b/a_fold"/>
</dbReference>
<dbReference type="STRING" id="320771.Cflav_PD2997"/>
<dbReference type="InterPro" id="IPR004821">
    <property type="entry name" value="Cyt_trans-like"/>
</dbReference>
<protein>
    <submittedName>
        <fullName evidence="4">Cytidyltransferase-related domain protein</fullName>
    </submittedName>
</protein>
<keyword evidence="2" id="KW-0548">Nucleotidyltransferase</keyword>